<evidence type="ECO:0000313" key="1">
    <source>
        <dbReference type="EMBL" id="KUG60602.1"/>
    </source>
</evidence>
<proteinExistence type="predicted"/>
<accession>A0A0W8IL26</accession>
<reference evidence="1" key="1">
    <citation type="submission" date="2015-12" db="EMBL/GenBank/DDBJ databases">
        <authorList>
            <person name="Shamseldin A."/>
            <person name="Moawad H."/>
            <person name="Abd El-Rahim W.M."/>
            <person name="Sadowsky M.J."/>
        </authorList>
    </citation>
    <scope>NUCLEOTIDE SEQUENCE [LARGE SCALE GENOMIC DNA]</scope>
    <source>
        <strain evidence="1">CD08_7</strain>
    </source>
</reference>
<dbReference type="RefSeq" id="WP_058887577.1">
    <property type="nucleotide sequence ID" value="NZ_BAAAKT010000001.1"/>
</dbReference>
<reference evidence="2 4" key="3">
    <citation type="submission" date="2020-08" db="EMBL/GenBank/DDBJ databases">
        <title>Sequencing the genomes of 1000 actinobacteria strains.</title>
        <authorList>
            <person name="Klenk H.-P."/>
        </authorList>
    </citation>
    <scope>NUCLEOTIDE SEQUENCE [LARGE SCALE GENOMIC DNA]</scope>
    <source>
        <strain evidence="2 4">DSM 19081</strain>
    </source>
</reference>
<name>A0A0W8IL26_9MICC</name>
<dbReference type="OrthoDB" id="4963868at2"/>
<sequence>MADMFLDKFRALVPAYLDAKWTPAEGLTVDQLRQMIADSELPDELKARPRLPQVLEEFYLALGSCEEIMEAYHFFFDPDELIVEDGHLLFLEDEQERWVWGVDVDTLDVPDPLIVRRSNNSGMWNDEGATVSEFIFDLLEFSFEEEDSP</sequence>
<evidence type="ECO:0000313" key="2">
    <source>
        <dbReference type="EMBL" id="MBA8922551.1"/>
    </source>
</evidence>
<evidence type="ECO:0000313" key="3">
    <source>
        <dbReference type="Proteomes" id="UP000054023"/>
    </source>
</evidence>
<reference evidence="3" key="2">
    <citation type="submission" date="2015-12" db="EMBL/GenBank/DDBJ databases">
        <authorList>
            <person name="Nair G.R."/>
            <person name="Kaur G."/>
            <person name="Mayilraj S."/>
        </authorList>
    </citation>
    <scope>NUCLEOTIDE SEQUENCE [LARGE SCALE GENOMIC DNA]</scope>
    <source>
        <strain evidence="3">CD08_7</strain>
    </source>
</reference>
<gene>
    <name evidence="1" type="ORF">AVL63_09665</name>
    <name evidence="2" type="ORF">HNR24_002484</name>
</gene>
<dbReference type="EMBL" id="JACJIH010000001">
    <property type="protein sequence ID" value="MBA8922551.1"/>
    <property type="molecule type" value="Genomic_DNA"/>
</dbReference>
<dbReference type="Proteomes" id="UP000546252">
    <property type="component" value="Unassembled WGS sequence"/>
</dbReference>
<dbReference type="EMBL" id="LQBM01000001">
    <property type="protein sequence ID" value="KUG60602.1"/>
    <property type="molecule type" value="Genomic_DNA"/>
</dbReference>
<comment type="caution">
    <text evidence="1">The sequence shown here is derived from an EMBL/GenBank/DDBJ whole genome shotgun (WGS) entry which is preliminary data.</text>
</comment>
<keyword evidence="3" id="KW-1185">Reference proteome</keyword>
<organism evidence="1 3">
    <name type="scientific">Nesterenkonia jeotgali</name>
    <dbReference type="NCBI Taxonomy" id="317018"/>
    <lineage>
        <taxon>Bacteria</taxon>
        <taxon>Bacillati</taxon>
        <taxon>Actinomycetota</taxon>
        <taxon>Actinomycetes</taxon>
        <taxon>Micrococcales</taxon>
        <taxon>Micrococcaceae</taxon>
        <taxon>Nesterenkonia</taxon>
    </lineage>
</organism>
<dbReference type="Proteomes" id="UP000054023">
    <property type="component" value="Unassembled WGS sequence"/>
</dbReference>
<dbReference type="AlphaFoldDB" id="A0A0W8IL26"/>
<dbReference type="STRING" id="317018.AVL63_09665"/>
<evidence type="ECO:0008006" key="5">
    <source>
        <dbReference type="Google" id="ProtNLM"/>
    </source>
</evidence>
<protein>
    <recommendedName>
        <fullName evidence="5">Knr4/Smi1-like domain-containing protein</fullName>
    </recommendedName>
</protein>
<evidence type="ECO:0000313" key="4">
    <source>
        <dbReference type="Proteomes" id="UP000546252"/>
    </source>
</evidence>